<evidence type="ECO:0000256" key="1">
    <source>
        <dbReference type="SAM" id="MobiDB-lite"/>
    </source>
</evidence>
<name>A0A2S0N2H3_9BURK</name>
<reference evidence="2 3" key="1">
    <citation type="submission" date="2018-03" db="EMBL/GenBank/DDBJ databases">
        <title>Genome sequencing of Simplicispira sp.</title>
        <authorList>
            <person name="Kim S.-J."/>
            <person name="Heo J."/>
            <person name="Kwon S.-W."/>
        </authorList>
    </citation>
    <scope>NUCLEOTIDE SEQUENCE [LARGE SCALE GENOMIC DNA]</scope>
    <source>
        <strain evidence="2 3">SC1-8</strain>
    </source>
</reference>
<evidence type="ECO:0000313" key="3">
    <source>
        <dbReference type="Proteomes" id="UP000239326"/>
    </source>
</evidence>
<protein>
    <submittedName>
        <fullName evidence="2">Uncharacterized protein</fullName>
    </submittedName>
</protein>
<evidence type="ECO:0000313" key="2">
    <source>
        <dbReference type="EMBL" id="AVO42342.1"/>
    </source>
</evidence>
<dbReference type="KEGG" id="simp:C6571_14500"/>
<keyword evidence="3" id="KW-1185">Reference proteome</keyword>
<organism evidence="2 3">
    <name type="scientific">Simplicispira suum</name>
    <dbReference type="NCBI Taxonomy" id="2109915"/>
    <lineage>
        <taxon>Bacteria</taxon>
        <taxon>Pseudomonadati</taxon>
        <taxon>Pseudomonadota</taxon>
        <taxon>Betaproteobacteria</taxon>
        <taxon>Burkholderiales</taxon>
        <taxon>Comamonadaceae</taxon>
        <taxon>Simplicispira</taxon>
    </lineage>
</organism>
<proteinExistence type="predicted"/>
<feature type="compositionally biased region" description="Polar residues" evidence="1">
    <location>
        <begin position="69"/>
        <end position="84"/>
    </location>
</feature>
<sequence>MMLDISQATSLLQSLGVKGSTASKAVEQAANSGSGSDPVNFLKQLQSSLEQLSSAAAVPGNAAVVPDPQATSTSSAYKSTQQTFAGDPSAAADKLPFKDLEEFRIWEKGLGGSFAPDYQAPDYLNMMGLARMGGDQEAFGRYTFFKNNPQFAADYEAIHSGALSKFPTDGSSLIKSDLSAMPEATASYYKENPAALRLAEGFNMDPTLYKMQLDGKLETANGTNTTEWLTQNKWTSDGVVSNNNRVTLAQAEYRGLDGNGAGTYRLAKSDPVTGLMVDLNGRSYDPTTGDLTA</sequence>
<dbReference type="Proteomes" id="UP000239326">
    <property type="component" value="Chromosome"/>
</dbReference>
<dbReference type="AlphaFoldDB" id="A0A2S0N2H3"/>
<feature type="region of interest" description="Disordered" evidence="1">
    <location>
        <begin position="66"/>
        <end position="90"/>
    </location>
</feature>
<gene>
    <name evidence="2" type="ORF">C6571_14500</name>
</gene>
<dbReference type="EMBL" id="CP027669">
    <property type="protein sequence ID" value="AVO42342.1"/>
    <property type="molecule type" value="Genomic_DNA"/>
</dbReference>
<accession>A0A2S0N2H3</accession>